<dbReference type="SUPFAM" id="SSF46565">
    <property type="entry name" value="Chaperone J-domain"/>
    <property type="match status" value="1"/>
</dbReference>
<dbReference type="GeneID" id="95973988"/>
<dbReference type="CDD" id="cd06257">
    <property type="entry name" value="DnaJ"/>
    <property type="match status" value="1"/>
</dbReference>
<dbReference type="PRINTS" id="PR00625">
    <property type="entry name" value="JDOMAIN"/>
</dbReference>
<feature type="compositionally biased region" description="Polar residues" evidence="6">
    <location>
        <begin position="349"/>
        <end position="359"/>
    </location>
</feature>
<dbReference type="EMBL" id="JBFMKM010000009">
    <property type="protein sequence ID" value="KAL1303826.1"/>
    <property type="molecule type" value="Genomic_DNA"/>
</dbReference>
<organism evidence="8 9">
    <name type="scientific">Neodothiora populina</name>
    <dbReference type="NCBI Taxonomy" id="2781224"/>
    <lineage>
        <taxon>Eukaryota</taxon>
        <taxon>Fungi</taxon>
        <taxon>Dikarya</taxon>
        <taxon>Ascomycota</taxon>
        <taxon>Pezizomycotina</taxon>
        <taxon>Dothideomycetes</taxon>
        <taxon>Dothideomycetidae</taxon>
        <taxon>Dothideales</taxon>
        <taxon>Dothioraceae</taxon>
        <taxon>Neodothiora</taxon>
    </lineage>
</organism>
<dbReference type="PANTHER" id="PTHR44313:SF1">
    <property type="entry name" value="DNAJ HOMOLOG SUBFAMILY C MEMBER 17"/>
    <property type="match status" value="1"/>
</dbReference>
<dbReference type="InterPro" id="IPR018253">
    <property type="entry name" value="DnaJ_domain_CS"/>
</dbReference>
<dbReference type="InterPro" id="IPR052094">
    <property type="entry name" value="Pre-mRNA-splicing_ERAD"/>
</dbReference>
<dbReference type="Gene3D" id="1.10.287.110">
    <property type="entry name" value="DnaJ domain"/>
    <property type="match status" value="1"/>
</dbReference>
<proteinExistence type="predicted"/>
<dbReference type="InterPro" id="IPR036869">
    <property type="entry name" value="J_dom_sf"/>
</dbReference>
<feature type="compositionally biased region" description="Basic and acidic residues" evidence="6">
    <location>
        <begin position="85"/>
        <end position="118"/>
    </location>
</feature>
<evidence type="ECO:0000256" key="2">
    <source>
        <dbReference type="ARBA" id="ARBA00004496"/>
    </source>
</evidence>
<feature type="region of interest" description="Disordered" evidence="6">
    <location>
        <begin position="156"/>
        <end position="177"/>
    </location>
</feature>
<evidence type="ECO:0000256" key="1">
    <source>
        <dbReference type="ARBA" id="ARBA00004123"/>
    </source>
</evidence>
<dbReference type="SUPFAM" id="SSF54928">
    <property type="entry name" value="RNA-binding domain, RBD"/>
    <property type="match status" value="1"/>
</dbReference>
<keyword evidence="5" id="KW-0539">Nucleus</keyword>
<dbReference type="InterPro" id="IPR012677">
    <property type="entry name" value="Nucleotide-bd_a/b_plait_sf"/>
</dbReference>
<dbReference type="PROSITE" id="PS00636">
    <property type="entry name" value="DNAJ_1"/>
    <property type="match status" value="1"/>
</dbReference>
<evidence type="ECO:0000256" key="4">
    <source>
        <dbReference type="ARBA" id="ARBA00023186"/>
    </source>
</evidence>
<comment type="subcellular location">
    <subcellularLocation>
        <location evidence="2">Cytoplasm</location>
    </subcellularLocation>
    <subcellularLocation>
        <location evidence="1">Nucleus</location>
    </subcellularLocation>
</comment>
<comment type="caution">
    <text evidence="8">The sequence shown here is derived from an EMBL/GenBank/DDBJ whole genome shotgun (WGS) entry which is preliminary data.</text>
</comment>
<dbReference type="Gene3D" id="3.30.70.330">
    <property type="match status" value="1"/>
</dbReference>
<feature type="region of interest" description="Disordered" evidence="6">
    <location>
        <begin position="279"/>
        <end position="298"/>
    </location>
</feature>
<name>A0ABR3PCH2_9PEZI</name>
<evidence type="ECO:0000256" key="5">
    <source>
        <dbReference type="ARBA" id="ARBA00023242"/>
    </source>
</evidence>
<accession>A0ABR3PCH2</accession>
<dbReference type="PROSITE" id="PS50076">
    <property type="entry name" value="DNAJ_2"/>
    <property type="match status" value="1"/>
</dbReference>
<keyword evidence="9" id="KW-1185">Reference proteome</keyword>
<dbReference type="InterPro" id="IPR001623">
    <property type="entry name" value="DnaJ_domain"/>
</dbReference>
<gene>
    <name evidence="8" type="ORF">AAFC00_000285</name>
</gene>
<feature type="compositionally biased region" description="Low complexity" evidence="6">
    <location>
        <begin position="286"/>
        <end position="298"/>
    </location>
</feature>
<evidence type="ECO:0000259" key="7">
    <source>
        <dbReference type="PROSITE" id="PS50076"/>
    </source>
</evidence>
<keyword evidence="3" id="KW-0963">Cytoplasm</keyword>
<sequence>MPGDDLMEHATSSHDFYELLGVTFETSEADIRRAYRKAALKYHPDKNAGKPEVVEKFHLLQIANDVLSDPAAKALYDNTIKAKRAKEERERGFSDKRKQMIADLERRESEGLKRKRGEDEDDPELARIAADGARRVRELRERRNREIREELEELDRLDRERNGQSTPAEPESQGGTQVDDVERCVKVKWVREGLGADIDKDRLLELFTAFGPVEHVLLLKDKKKKRGDRKVMVAAGAIVFSDVVGAYAAVEEYKKQTAPEFAFFDSIYWAGNKEPDFLQRPPFTDAPGSSAAPSTANSPSLYELTRIGLKMAEKRRLKALSKETPEPDGAPATPSQKTGDGKTSRHVPSFSTYKKPQASTHEEMYAAKSKEAERRALIEQIKAEDAAEDAAAEAEKQNAE</sequence>
<evidence type="ECO:0000256" key="3">
    <source>
        <dbReference type="ARBA" id="ARBA00022490"/>
    </source>
</evidence>
<evidence type="ECO:0000256" key="6">
    <source>
        <dbReference type="SAM" id="MobiDB-lite"/>
    </source>
</evidence>
<keyword evidence="4" id="KW-0143">Chaperone</keyword>
<feature type="domain" description="J" evidence="7">
    <location>
        <begin position="15"/>
        <end position="80"/>
    </location>
</feature>
<feature type="region of interest" description="Disordered" evidence="6">
    <location>
        <begin position="85"/>
        <end position="124"/>
    </location>
</feature>
<dbReference type="PANTHER" id="PTHR44313">
    <property type="entry name" value="DNAJ HOMOLOG SUBFAMILY C MEMBER 17"/>
    <property type="match status" value="1"/>
</dbReference>
<evidence type="ECO:0000313" key="9">
    <source>
        <dbReference type="Proteomes" id="UP001562354"/>
    </source>
</evidence>
<evidence type="ECO:0000313" key="8">
    <source>
        <dbReference type="EMBL" id="KAL1303826.1"/>
    </source>
</evidence>
<dbReference type="InterPro" id="IPR035979">
    <property type="entry name" value="RBD_domain_sf"/>
</dbReference>
<feature type="region of interest" description="Disordered" evidence="6">
    <location>
        <begin position="319"/>
        <end position="372"/>
    </location>
</feature>
<dbReference type="RefSeq" id="XP_069200101.1">
    <property type="nucleotide sequence ID" value="XM_069342325.1"/>
</dbReference>
<dbReference type="SMART" id="SM00271">
    <property type="entry name" value="DnaJ"/>
    <property type="match status" value="1"/>
</dbReference>
<feature type="compositionally biased region" description="Basic and acidic residues" evidence="6">
    <location>
        <begin position="360"/>
        <end position="372"/>
    </location>
</feature>
<dbReference type="Proteomes" id="UP001562354">
    <property type="component" value="Unassembled WGS sequence"/>
</dbReference>
<reference evidence="8 9" key="1">
    <citation type="submission" date="2024-07" db="EMBL/GenBank/DDBJ databases">
        <title>Draft sequence of the Neodothiora populina.</title>
        <authorList>
            <person name="Drown D.D."/>
            <person name="Schuette U.S."/>
            <person name="Buechlein A.B."/>
            <person name="Rusch D.R."/>
            <person name="Winton L.W."/>
            <person name="Adams G.A."/>
        </authorList>
    </citation>
    <scope>NUCLEOTIDE SEQUENCE [LARGE SCALE GENOMIC DNA]</scope>
    <source>
        <strain evidence="8 9">CPC 39397</strain>
    </source>
</reference>
<protein>
    <recommendedName>
        <fullName evidence="7">J domain-containing protein</fullName>
    </recommendedName>
</protein>
<dbReference type="Pfam" id="PF00226">
    <property type="entry name" value="DnaJ"/>
    <property type="match status" value="1"/>
</dbReference>